<evidence type="ECO:0000313" key="1">
    <source>
        <dbReference type="EMBL" id="AEP41759.1"/>
    </source>
</evidence>
<name>G4X7M2_9STRA</name>
<reference evidence="1" key="1">
    <citation type="submission" date="2011-04" db="EMBL/GenBank/DDBJ databases">
        <authorList>
            <person name="Martin F."/>
            <person name="Radmer L."/>
        </authorList>
    </citation>
    <scope>NUCLEOTIDE SEQUENCE</scope>
    <source>
        <strain evidence="1">P3930</strain>
    </source>
</reference>
<organism evidence="1">
    <name type="scientific">Salisapilia bahamensis</name>
    <dbReference type="NCBI Taxonomy" id="758755"/>
    <lineage>
        <taxon>Eukaryota</taxon>
        <taxon>Sar</taxon>
        <taxon>Stramenopiles</taxon>
        <taxon>Oomycota</taxon>
        <taxon>Peronosporomycetes</taxon>
        <taxon>Peronosporales</taxon>
        <taxon>Salisapiliaceae</taxon>
        <taxon>Salisapilia</taxon>
    </lineage>
</organism>
<dbReference type="EMBL" id="JF771250">
    <property type="protein sequence ID" value="AEP41759.1"/>
    <property type="molecule type" value="Genomic_DNA"/>
</dbReference>
<proteinExistence type="predicted"/>
<keyword evidence="1" id="KW-0496">Mitochondrion</keyword>
<geneLocation type="mitochondrion" evidence="1"/>
<protein>
    <submittedName>
        <fullName evidence="1">Uncharacterized protein</fullName>
    </submittedName>
</protein>
<accession>G4X7M2</accession>
<sequence length="37" mass="4319">MVSKVIIILIVIILLLSDLEKIKNKFIQNLKNLKNKK</sequence>
<dbReference type="AlphaFoldDB" id="G4X7M2"/>